<dbReference type="EMBL" id="JBHLTM010000070">
    <property type="protein sequence ID" value="MFC0686530.1"/>
    <property type="molecule type" value="Genomic_DNA"/>
</dbReference>
<protein>
    <recommendedName>
        <fullName evidence="4">Flagellar protein FliL</fullName>
    </recommendedName>
</protein>
<dbReference type="Proteomes" id="UP001589858">
    <property type="component" value="Unassembled WGS sequence"/>
</dbReference>
<keyword evidence="3" id="KW-1185">Reference proteome</keyword>
<evidence type="ECO:0000313" key="2">
    <source>
        <dbReference type="EMBL" id="MFC0686530.1"/>
    </source>
</evidence>
<gene>
    <name evidence="2" type="ORF">ACFFF8_18245</name>
</gene>
<sequence>MSRSALHATAALVAAPVATCATVAGVAPEAALAAPAVPANAPPTFDPATLVKLDQIDVPIVDAGRLGGVLHLTLVVETRSPDTASALAKRMPELRAASLAAAIEFARLRASPFAAVDVERLQHTLTPALRRVDPGIARVLIVRASALRS</sequence>
<name>A0ABV6SB88_9SPHN</name>
<feature type="chain" id="PRO_5046555567" description="Flagellar protein FliL" evidence="1">
    <location>
        <begin position="21"/>
        <end position="149"/>
    </location>
</feature>
<feature type="signal peptide" evidence="1">
    <location>
        <begin position="1"/>
        <end position="20"/>
    </location>
</feature>
<comment type="caution">
    <text evidence="2">The sequence shown here is derived from an EMBL/GenBank/DDBJ whole genome shotgun (WGS) entry which is preliminary data.</text>
</comment>
<proteinExistence type="predicted"/>
<organism evidence="2 3">
    <name type="scientific">Novosphingobium clariflavum</name>
    <dbReference type="NCBI Taxonomy" id="2029884"/>
    <lineage>
        <taxon>Bacteria</taxon>
        <taxon>Pseudomonadati</taxon>
        <taxon>Pseudomonadota</taxon>
        <taxon>Alphaproteobacteria</taxon>
        <taxon>Sphingomonadales</taxon>
        <taxon>Sphingomonadaceae</taxon>
        <taxon>Novosphingobium</taxon>
    </lineage>
</organism>
<dbReference type="RefSeq" id="WP_267222611.1">
    <property type="nucleotide sequence ID" value="NZ_JAPCWC010000016.1"/>
</dbReference>
<evidence type="ECO:0000313" key="3">
    <source>
        <dbReference type="Proteomes" id="UP001589858"/>
    </source>
</evidence>
<evidence type="ECO:0000256" key="1">
    <source>
        <dbReference type="SAM" id="SignalP"/>
    </source>
</evidence>
<keyword evidence="1" id="KW-0732">Signal</keyword>
<evidence type="ECO:0008006" key="4">
    <source>
        <dbReference type="Google" id="ProtNLM"/>
    </source>
</evidence>
<reference evidence="2 3" key="1">
    <citation type="submission" date="2024-09" db="EMBL/GenBank/DDBJ databases">
        <authorList>
            <person name="Sun Q."/>
            <person name="Mori K."/>
        </authorList>
    </citation>
    <scope>NUCLEOTIDE SEQUENCE [LARGE SCALE GENOMIC DNA]</scope>
    <source>
        <strain evidence="2 3">CICC 11035S</strain>
    </source>
</reference>
<accession>A0ABV6SB88</accession>